<keyword evidence="2" id="KW-1185">Reference proteome</keyword>
<dbReference type="RefSeq" id="WP_103733078.1">
    <property type="nucleotide sequence ID" value="NZ_BAABZQ010000001.1"/>
</dbReference>
<dbReference type="InterPro" id="IPR024064">
    <property type="entry name" value="FdhE-like_sf"/>
</dbReference>
<evidence type="ECO:0008006" key="3">
    <source>
        <dbReference type="Google" id="ProtNLM"/>
    </source>
</evidence>
<organism evidence="1 2">
    <name type="scientific">Blautia parvula</name>
    <dbReference type="NCBI Taxonomy" id="2877527"/>
    <lineage>
        <taxon>Bacteria</taxon>
        <taxon>Bacillati</taxon>
        <taxon>Bacillota</taxon>
        <taxon>Clostridia</taxon>
        <taxon>Lachnospirales</taxon>
        <taxon>Lachnospiraceae</taxon>
        <taxon>Blautia</taxon>
    </lineage>
</organism>
<proteinExistence type="predicted"/>
<reference evidence="1 2" key="1">
    <citation type="submission" date="2024-04" db="EMBL/GenBank/DDBJ databases">
        <title>Defined microbial consortia suppress multidrug-resistant proinflammatory Enterobacteriaceae via ecological control.</title>
        <authorList>
            <person name="Furuichi M."/>
            <person name="Kawaguchi T."/>
            <person name="Pust M."/>
            <person name="Yasuma K."/>
            <person name="Plichta D."/>
            <person name="Hasegawa N."/>
            <person name="Ohya T."/>
            <person name="Bhattarai S."/>
            <person name="Sasajima S."/>
            <person name="Aoto Y."/>
            <person name="Tuganbaev T."/>
            <person name="Yaginuma M."/>
            <person name="Ueda M."/>
            <person name="Okahashi N."/>
            <person name="Amafuji K."/>
            <person name="Kiridooshi Y."/>
            <person name="Sugita K."/>
            <person name="Strazar M."/>
            <person name="Skelly A."/>
            <person name="Suda W."/>
            <person name="Hattori M."/>
            <person name="Nakamoto N."/>
            <person name="Caballero S."/>
            <person name="Norman J."/>
            <person name="Olle B."/>
            <person name="Tanoue T."/>
            <person name="Arita M."/>
            <person name="Bucci V."/>
            <person name="Atarashi K."/>
            <person name="Xavier R."/>
            <person name="Honda K."/>
        </authorList>
    </citation>
    <scope>NUCLEOTIDE SEQUENCE [LARGE SCALE GENOMIC DNA]</scope>
    <source>
        <strain evidence="2">k34-0107-D12</strain>
    </source>
</reference>
<evidence type="ECO:0000313" key="2">
    <source>
        <dbReference type="Proteomes" id="UP001600941"/>
    </source>
</evidence>
<sequence>MEIDNKELEEMLTFLNAACDAVKDCHKAKFTCPICGSTAHVVKSRYNGHRHASCSGCDANFIE</sequence>
<comment type="caution">
    <text evidence="1">The sequence shown here is derived from an EMBL/GenBank/DDBJ whole genome shotgun (WGS) entry which is preliminary data.</text>
</comment>
<protein>
    <recommendedName>
        <fullName evidence="3">Transposase zinc-ribbon domain-containing protein</fullName>
    </recommendedName>
</protein>
<name>A0ABQ0C2R1_9FIRM</name>
<evidence type="ECO:0000313" key="1">
    <source>
        <dbReference type="EMBL" id="GAA6503079.1"/>
    </source>
</evidence>
<dbReference type="Proteomes" id="UP001600941">
    <property type="component" value="Unassembled WGS sequence"/>
</dbReference>
<dbReference type="EMBL" id="BAABZQ010000001">
    <property type="protein sequence ID" value="GAA6503079.1"/>
    <property type="molecule type" value="Genomic_DNA"/>
</dbReference>
<dbReference type="SUPFAM" id="SSF144020">
    <property type="entry name" value="FdhE-like"/>
    <property type="match status" value="1"/>
</dbReference>
<gene>
    <name evidence="1" type="ORF">K340107D12_58950</name>
</gene>
<accession>A0ABQ0C2R1</accession>